<dbReference type="InterPro" id="IPR051046">
    <property type="entry name" value="MurCDEF_CellWall_CoF430Synth"/>
</dbReference>
<sequence length="473" mass="53097">MKLSVAQLIEITQGKLKNGNLQDTVDYIFYDVIKDHKPQGDFLYIPYINNYRKIDTSENIAIMKAQGAKGILVDGSLHKDIDTGRYRFSIEVKNLEEAVIALTKYMRNIKKLNVIAVTGSSGKTTSKELIASILKKQNITYKKTLRNINGYGGAAHTVFGSDTNSVCVLEVGVNGLKRLPSLAKAIAPNYLLVTNIYHTHFDKFPDLFEVAKNKLSLAKHMKPPSTKVLYGDCKHLKEYIDSDTITFGQNNVNDYFIKEITNSHAQGSTFVVSDHKSDYTIQTPLLGKHNIINCLGVFALCKEFGVEIGAIIEGIRNFSGIKDDFYSTISLENVEGYLFLDDSQHFNLPALKAGLDTFIDITDKQGGVVILSYDYKFDSVNFNTEELLLILAERKESIKKLILIDHGWEKFKDRIETLSIQADYVLSKGECAEHIMKTVAKGEYIYLKGDFNHHLRGIISILKGETNEHKGSN</sequence>
<dbReference type="EMBL" id="CP058559">
    <property type="protein sequence ID" value="QNO13796.1"/>
    <property type="molecule type" value="Genomic_DNA"/>
</dbReference>
<dbReference type="Gene3D" id="3.40.1190.10">
    <property type="entry name" value="Mur-like, catalytic domain"/>
    <property type="match status" value="1"/>
</dbReference>
<evidence type="ECO:0000313" key="5">
    <source>
        <dbReference type="EMBL" id="QNO13796.1"/>
    </source>
</evidence>
<keyword evidence="3" id="KW-0067">ATP-binding</keyword>
<evidence type="ECO:0000256" key="1">
    <source>
        <dbReference type="ARBA" id="ARBA00022598"/>
    </source>
</evidence>
<proteinExistence type="predicted"/>
<name>A0A7G9W534_ALKCA</name>
<keyword evidence="6" id="KW-1185">Reference proteome</keyword>
<dbReference type="SUPFAM" id="SSF53623">
    <property type="entry name" value="MurD-like peptide ligases, catalytic domain"/>
    <property type="match status" value="1"/>
</dbReference>
<dbReference type="InterPro" id="IPR013221">
    <property type="entry name" value="Mur_ligase_cen"/>
</dbReference>
<dbReference type="RefSeq" id="WP_213167461.1">
    <property type="nucleotide sequence ID" value="NZ_CP058559.1"/>
</dbReference>
<dbReference type="AlphaFoldDB" id="A0A7G9W534"/>
<dbReference type="PANTHER" id="PTHR43024">
    <property type="entry name" value="UDP-N-ACETYLMURAMOYL-TRIPEPTIDE--D-ALANYL-D-ALANINE LIGASE"/>
    <property type="match status" value="1"/>
</dbReference>
<protein>
    <recommendedName>
        <fullName evidence="4">Mur ligase central domain-containing protein</fullName>
    </recommendedName>
</protein>
<reference evidence="5 6" key="1">
    <citation type="submission" date="2020-07" db="EMBL/GenBank/DDBJ databases">
        <title>Alkalicella. sp. LB2 genome.</title>
        <authorList>
            <person name="Postec A."/>
            <person name="Quemeneur M."/>
        </authorList>
    </citation>
    <scope>NUCLEOTIDE SEQUENCE [LARGE SCALE GENOMIC DNA]</scope>
    <source>
        <strain evidence="5 6">LB2</strain>
    </source>
</reference>
<organism evidence="5 6">
    <name type="scientific">Alkalicella caledoniensis</name>
    <dbReference type="NCBI Taxonomy" id="2731377"/>
    <lineage>
        <taxon>Bacteria</taxon>
        <taxon>Bacillati</taxon>
        <taxon>Bacillota</taxon>
        <taxon>Clostridia</taxon>
        <taxon>Eubacteriales</taxon>
        <taxon>Proteinivoracaceae</taxon>
        <taxon>Alkalicella</taxon>
    </lineage>
</organism>
<dbReference type="PANTHER" id="PTHR43024:SF1">
    <property type="entry name" value="UDP-N-ACETYLMURAMOYL-TRIPEPTIDE--D-ALANYL-D-ALANINE LIGASE"/>
    <property type="match status" value="1"/>
</dbReference>
<evidence type="ECO:0000256" key="2">
    <source>
        <dbReference type="ARBA" id="ARBA00022741"/>
    </source>
</evidence>
<evidence type="ECO:0000259" key="4">
    <source>
        <dbReference type="Pfam" id="PF08245"/>
    </source>
</evidence>
<accession>A0A7G9W534</accession>
<gene>
    <name evidence="5" type="ORF">HYG86_02970</name>
</gene>
<dbReference type="GO" id="GO:0016881">
    <property type="term" value="F:acid-amino acid ligase activity"/>
    <property type="evidence" value="ECO:0007669"/>
    <property type="project" value="InterPro"/>
</dbReference>
<evidence type="ECO:0000256" key="3">
    <source>
        <dbReference type="ARBA" id="ARBA00022840"/>
    </source>
</evidence>
<evidence type="ECO:0000313" key="6">
    <source>
        <dbReference type="Proteomes" id="UP000516160"/>
    </source>
</evidence>
<dbReference type="Proteomes" id="UP000516160">
    <property type="component" value="Chromosome"/>
</dbReference>
<keyword evidence="2" id="KW-0547">Nucleotide-binding</keyword>
<dbReference type="Pfam" id="PF08245">
    <property type="entry name" value="Mur_ligase_M"/>
    <property type="match status" value="1"/>
</dbReference>
<keyword evidence="1" id="KW-0436">Ligase</keyword>
<feature type="domain" description="Mur ligase central" evidence="4">
    <location>
        <begin position="117"/>
        <end position="300"/>
    </location>
</feature>
<dbReference type="InterPro" id="IPR036565">
    <property type="entry name" value="Mur-like_cat_sf"/>
</dbReference>
<dbReference type="KEGG" id="acae:HYG86_02970"/>
<dbReference type="GO" id="GO:0005524">
    <property type="term" value="F:ATP binding"/>
    <property type="evidence" value="ECO:0007669"/>
    <property type="project" value="UniProtKB-KW"/>
</dbReference>